<evidence type="ECO:0000256" key="5">
    <source>
        <dbReference type="ARBA" id="ARBA00022723"/>
    </source>
</evidence>
<keyword evidence="9" id="KW-0460">Magnesium</keyword>
<dbReference type="OrthoDB" id="943692at2"/>
<comment type="catalytic activity">
    <reaction evidence="1 10">
        <text>4-hydroxy-4-methyl-2-oxoglutarate = 2 pyruvate</text>
        <dbReference type="Rhea" id="RHEA:22748"/>
        <dbReference type="ChEBI" id="CHEBI:15361"/>
        <dbReference type="ChEBI" id="CHEBI:58276"/>
        <dbReference type="EC" id="4.1.3.17"/>
    </reaction>
</comment>
<proteinExistence type="inferred from homology"/>
<name>A0A3M6QZ78_9BURK</name>
<dbReference type="EC" id="4.1.3.17" evidence="10"/>
<dbReference type="GO" id="GO:0046872">
    <property type="term" value="F:metal ion binding"/>
    <property type="evidence" value="ECO:0007669"/>
    <property type="project" value="UniProtKB-KW"/>
</dbReference>
<comment type="cofactor">
    <cofactor evidence="9">
        <name>Mg(2+)</name>
        <dbReference type="ChEBI" id="CHEBI:18420"/>
    </cofactor>
</comment>
<gene>
    <name evidence="11" type="ORF">D8I35_02100</name>
</gene>
<dbReference type="GO" id="GO:0051252">
    <property type="term" value="P:regulation of RNA metabolic process"/>
    <property type="evidence" value="ECO:0007669"/>
    <property type="project" value="InterPro"/>
</dbReference>
<dbReference type="PANTHER" id="PTHR33254">
    <property type="entry name" value="4-HYDROXY-4-METHYL-2-OXOGLUTARATE ALDOLASE 3-RELATED"/>
    <property type="match status" value="1"/>
</dbReference>
<evidence type="ECO:0000256" key="3">
    <source>
        <dbReference type="ARBA" id="ARBA00008621"/>
    </source>
</evidence>
<evidence type="ECO:0000256" key="2">
    <source>
        <dbReference type="ARBA" id="ARBA00001968"/>
    </source>
</evidence>
<comment type="subunit">
    <text evidence="4 10">Homotrimer.</text>
</comment>
<feature type="binding site" evidence="9">
    <location>
        <position position="161"/>
    </location>
    <ligand>
        <name>Mg(2+)</name>
        <dbReference type="ChEBI" id="CHEBI:18420"/>
    </ligand>
</feature>
<dbReference type="GO" id="GO:0047443">
    <property type="term" value="F:4-hydroxy-4-methyl-2-oxoglutarate aldolase activity"/>
    <property type="evidence" value="ECO:0007669"/>
    <property type="project" value="UniProtKB-EC"/>
</dbReference>
<comment type="function">
    <text evidence="7 10">Catalyzes the aldol cleavage of 4-hydroxy-4-methyl-2-oxoglutarate (HMG) into 2 molecules of pyruvate. Also contains a secondary oxaloacetate (OAA) decarboxylase activity due to the common pyruvate enolate transition state formed following C-C bond cleavage in the retro-aldol and decarboxylation reactions.</text>
</comment>
<dbReference type="NCBIfam" id="TIGR01935">
    <property type="entry name" value="NOT-MenG"/>
    <property type="match status" value="1"/>
</dbReference>
<accession>A0A3M6QZ78</accession>
<evidence type="ECO:0000256" key="1">
    <source>
        <dbReference type="ARBA" id="ARBA00001342"/>
    </source>
</evidence>
<dbReference type="PANTHER" id="PTHR33254:SF4">
    <property type="entry name" value="4-HYDROXY-4-METHYL-2-OXOGLUTARATE ALDOLASE 3-RELATED"/>
    <property type="match status" value="1"/>
</dbReference>
<dbReference type="Proteomes" id="UP000278006">
    <property type="component" value="Unassembled WGS sequence"/>
</dbReference>
<protein>
    <recommendedName>
        <fullName evidence="10">4-hydroxy-4-methyl-2-oxoglutarate aldolase</fullName>
        <shortName evidence="10">HMG aldolase</shortName>
        <ecNumber evidence="10">4.1.1.112</ecNumber>
        <ecNumber evidence="10">4.1.3.17</ecNumber>
    </recommendedName>
    <alternativeName>
        <fullName evidence="10">Oxaloacetate decarboxylase</fullName>
    </alternativeName>
</protein>
<dbReference type="InterPro" id="IPR005493">
    <property type="entry name" value="RraA/RraA-like"/>
</dbReference>
<evidence type="ECO:0000313" key="12">
    <source>
        <dbReference type="Proteomes" id="UP000278006"/>
    </source>
</evidence>
<dbReference type="GO" id="GO:0008948">
    <property type="term" value="F:oxaloacetate decarboxylase activity"/>
    <property type="evidence" value="ECO:0007669"/>
    <property type="project" value="UniProtKB-EC"/>
</dbReference>
<dbReference type="Pfam" id="PF03737">
    <property type="entry name" value="RraA-like"/>
    <property type="match status" value="1"/>
</dbReference>
<evidence type="ECO:0000313" key="11">
    <source>
        <dbReference type="EMBL" id="RMX07939.1"/>
    </source>
</evidence>
<feature type="binding site" evidence="9">
    <location>
        <position position="160"/>
    </location>
    <ligand>
        <name>substrate</name>
    </ligand>
</feature>
<dbReference type="GO" id="GO:0008428">
    <property type="term" value="F:ribonuclease inhibitor activity"/>
    <property type="evidence" value="ECO:0007669"/>
    <property type="project" value="InterPro"/>
</dbReference>
<comment type="similarity">
    <text evidence="3 10">Belongs to the class II aldolase/RraA-like family.</text>
</comment>
<dbReference type="EMBL" id="RDQO01000001">
    <property type="protein sequence ID" value="RMX07939.1"/>
    <property type="molecule type" value="Genomic_DNA"/>
</dbReference>
<dbReference type="InterPro" id="IPR036704">
    <property type="entry name" value="RraA/RraA-like_sf"/>
</dbReference>
<evidence type="ECO:0000256" key="7">
    <source>
        <dbReference type="ARBA" id="ARBA00025046"/>
    </source>
</evidence>
<evidence type="ECO:0000256" key="4">
    <source>
        <dbReference type="ARBA" id="ARBA00011233"/>
    </source>
</evidence>
<reference evidence="11 12" key="1">
    <citation type="submission" date="2018-10" db="EMBL/GenBank/DDBJ databases">
        <title>Draft genome of Cortibacter populi DSM10536.</title>
        <authorList>
            <person name="Bernier A.-M."/>
            <person name="Bernard K."/>
        </authorList>
    </citation>
    <scope>NUCLEOTIDE SEQUENCE [LARGE SCALE GENOMIC DNA]</scope>
    <source>
        <strain evidence="11 12">DSM 105136</strain>
    </source>
</reference>
<comment type="caution">
    <text evidence="11">The sequence shown here is derived from an EMBL/GenBank/DDBJ whole genome shotgun (WGS) entry which is preliminary data.</text>
</comment>
<evidence type="ECO:0000256" key="8">
    <source>
        <dbReference type="ARBA" id="ARBA00047973"/>
    </source>
</evidence>
<comment type="catalytic activity">
    <reaction evidence="8 10">
        <text>oxaloacetate + H(+) = pyruvate + CO2</text>
        <dbReference type="Rhea" id="RHEA:15641"/>
        <dbReference type="ChEBI" id="CHEBI:15361"/>
        <dbReference type="ChEBI" id="CHEBI:15378"/>
        <dbReference type="ChEBI" id="CHEBI:16452"/>
        <dbReference type="ChEBI" id="CHEBI:16526"/>
        <dbReference type="EC" id="4.1.1.112"/>
    </reaction>
</comment>
<organism evidence="11 12">
    <name type="scientific">Corticibacter populi</name>
    <dbReference type="NCBI Taxonomy" id="1550736"/>
    <lineage>
        <taxon>Bacteria</taxon>
        <taxon>Pseudomonadati</taxon>
        <taxon>Pseudomonadota</taxon>
        <taxon>Betaproteobacteria</taxon>
        <taxon>Burkholderiales</taxon>
        <taxon>Comamonadaceae</taxon>
        <taxon>Corticibacter</taxon>
    </lineage>
</organism>
<evidence type="ECO:0000256" key="10">
    <source>
        <dbReference type="RuleBase" id="RU004338"/>
    </source>
</evidence>
<sequence length="225" mass="24017">MPLGPRSPLLPCAIPSPTATAFSAYHWRHRRIPVRIFSCSRHPCPPHVRKENAVNPSPIAFSTCDFCDEHKSAPPQQEFRVLPPVFHSYGGRSRFYGPVRTVKCHEDNSPVKAAVESPGHGAVLVVDGGASLRRALVGGNLAAAAERNGWAGLVVDGCVRDLAELQAASVGIRALGLIPLPTNRTTPGQTDVPVLIQGVPVVPGDWLYADEDGIVISRQPLHAAG</sequence>
<keyword evidence="12" id="KW-1185">Reference proteome</keyword>
<evidence type="ECO:0000256" key="6">
    <source>
        <dbReference type="ARBA" id="ARBA00023239"/>
    </source>
</evidence>
<dbReference type="SUPFAM" id="SSF89562">
    <property type="entry name" value="RraA-like"/>
    <property type="match status" value="1"/>
</dbReference>
<evidence type="ECO:0000256" key="9">
    <source>
        <dbReference type="PIRSR" id="PIRSR605493-1"/>
    </source>
</evidence>
<dbReference type="InterPro" id="IPR010203">
    <property type="entry name" value="RraA"/>
</dbReference>
<comment type="cofactor">
    <cofactor evidence="2 10">
        <name>a divalent metal cation</name>
        <dbReference type="ChEBI" id="CHEBI:60240"/>
    </cofactor>
</comment>
<dbReference type="EC" id="4.1.1.112" evidence="10"/>
<dbReference type="AlphaFoldDB" id="A0A3M6QZ78"/>
<keyword evidence="6 10" id="KW-0456">Lyase</keyword>
<dbReference type="CDD" id="cd16841">
    <property type="entry name" value="RraA_family"/>
    <property type="match status" value="1"/>
</dbReference>
<keyword evidence="5 9" id="KW-0479">Metal-binding</keyword>
<feature type="binding site" evidence="9">
    <location>
        <begin position="138"/>
        <end position="141"/>
    </location>
    <ligand>
        <name>substrate</name>
    </ligand>
</feature>
<dbReference type="NCBIfam" id="NF006875">
    <property type="entry name" value="PRK09372.1"/>
    <property type="match status" value="1"/>
</dbReference>
<dbReference type="Gene3D" id="3.50.30.40">
    <property type="entry name" value="Ribonuclease E inhibitor RraA/RraA-like"/>
    <property type="match status" value="1"/>
</dbReference>